<gene>
    <name evidence="3" type="ORF">SKAU_G00064010</name>
</gene>
<feature type="compositionally biased region" description="Basic and acidic residues" evidence="2">
    <location>
        <begin position="1"/>
        <end position="12"/>
    </location>
</feature>
<dbReference type="EMBL" id="JAINUF010000002">
    <property type="protein sequence ID" value="KAJ8375821.1"/>
    <property type="molecule type" value="Genomic_DNA"/>
</dbReference>
<proteinExistence type="predicted"/>
<feature type="coiled-coil region" evidence="1">
    <location>
        <begin position="116"/>
        <end position="143"/>
    </location>
</feature>
<dbReference type="Proteomes" id="UP001152622">
    <property type="component" value="Chromosome 2"/>
</dbReference>
<dbReference type="AlphaFoldDB" id="A0A9Q1G5X4"/>
<dbReference type="OrthoDB" id="71307at2759"/>
<evidence type="ECO:0000256" key="2">
    <source>
        <dbReference type="SAM" id="MobiDB-lite"/>
    </source>
</evidence>
<comment type="caution">
    <text evidence="3">The sequence shown here is derived from an EMBL/GenBank/DDBJ whole genome shotgun (WGS) entry which is preliminary data.</text>
</comment>
<name>A0A9Q1G5X4_SYNKA</name>
<keyword evidence="1" id="KW-0175">Coiled coil</keyword>
<keyword evidence="4" id="KW-1185">Reference proteome</keyword>
<evidence type="ECO:0000256" key="1">
    <source>
        <dbReference type="SAM" id="Coils"/>
    </source>
</evidence>
<feature type="region of interest" description="Disordered" evidence="2">
    <location>
        <begin position="1"/>
        <end position="114"/>
    </location>
</feature>
<feature type="compositionally biased region" description="Low complexity" evidence="2">
    <location>
        <begin position="70"/>
        <end position="98"/>
    </location>
</feature>
<accession>A0A9Q1G5X4</accession>
<protein>
    <submittedName>
        <fullName evidence="3">Uncharacterized protein</fullName>
    </submittedName>
</protein>
<evidence type="ECO:0000313" key="4">
    <source>
        <dbReference type="Proteomes" id="UP001152622"/>
    </source>
</evidence>
<reference evidence="3" key="1">
    <citation type="journal article" date="2023" name="Science">
        <title>Genome structures resolve the early diversification of teleost fishes.</title>
        <authorList>
            <person name="Parey E."/>
            <person name="Louis A."/>
            <person name="Montfort J."/>
            <person name="Bouchez O."/>
            <person name="Roques C."/>
            <person name="Iampietro C."/>
            <person name="Lluch J."/>
            <person name="Castinel A."/>
            <person name="Donnadieu C."/>
            <person name="Desvignes T."/>
            <person name="Floi Bucao C."/>
            <person name="Jouanno E."/>
            <person name="Wen M."/>
            <person name="Mejri S."/>
            <person name="Dirks R."/>
            <person name="Jansen H."/>
            <person name="Henkel C."/>
            <person name="Chen W.J."/>
            <person name="Zahm M."/>
            <person name="Cabau C."/>
            <person name="Klopp C."/>
            <person name="Thompson A.W."/>
            <person name="Robinson-Rechavi M."/>
            <person name="Braasch I."/>
            <person name="Lecointre G."/>
            <person name="Bobe J."/>
            <person name="Postlethwait J.H."/>
            <person name="Berthelot C."/>
            <person name="Roest Crollius H."/>
            <person name="Guiguen Y."/>
        </authorList>
    </citation>
    <scope>NUCLEOTIDE SEQUENCE</scope>
    <source>
        <strain evidence="3">WJC10195</strain>
    </source>
</reference>
<sequence>MEEHSEGLRNHSLETGVGDHVARRANRHAQRGGLRETDDPQGVPGGVQHGGEEGESSRNAPQRDRTNTDRPNGSSARRGRGSRYPAPGSGAQGALLGSAGDGERRGSEGGASSSLNEQIVTALARLQEDMQSVLQRLQILEALTASQARSLTLQPNYPTPPSSKANKEAIVVAFRRLPWHFGLCRGLALCGAVADTHLPTEAEKENKLMADSPLRMKTKCYDEGTRSSVV</sequence>
<feature type="compositionally biased region" description="Basic and acidic residues" evidence="2">
    <location>
        <begin position="50"/>
        <end position="68"/>
    </location>
</feature>
<evidence type="ECO:0000313" key="3">
    <source>
        <dbReference type="EMBL" id="KAJ8375821.1"/>
    </source>
</evidence>
<organism evidence="3 4">
    <name type="scientific">Synaphobranchus kaupii</name>
    <name type="common">Kaup's arrowtooth eel</name>
    <dbReference type="NCBI Taxonomy" id="118154"/>
    <lineage>
        <taxon>Eukaryota</taxon>
        <taxon>Metazoa</taxon>
        <taxon>Chordata</taxon>
        <taxon>Craniata</taxon>
        <taxon>Vertebrata</taxon>
        <taxon>Euteleostomi</taxon>
        <taxon>Actinopterygii</taxon>
        <taxon>Neopterygii</taxon>
        <taxon>Teleostei</taxon>
        <taxon>Anguilliformes</taxon>
        <taxon>Synaphobranchidae</taxon>
        <taxon>Synaphobranchus</taxon>
    </lineage>
</organism>